<dbReference type="AlphaFoldDB" id="A0A8J3N0G3"/>
<dbReference type="InterPro" id="IPR002347">
    <property type="entry name" value="SDR_fam"/>
</dbReference>
<keyword evidence="4" id="KW-1185">Reference proteome</keyword>
<reference evidence="3" key="1">
    <citation type="submission" date="2020-10" db="EMBL/GenBank/DDBJ databases">
        <title>Taxonomic study of unclassified bacteria belonging to the class Ktedonobacteria.</title>
        <authorList>
            <person name="Yabe S."/>
            <person name="Wang C.M."/>
            <person name="Zheng Y."/>
            <person name="Sakai Y."/>
            <person name="Cavaletti L."/>
            <person name="Monciardini P."/>
            <person name="Donadio S."/>
        </authorList>
    </citation>
    <scope>NUCLEOTIDE SEQUENCE</scope>
    <source>
        <strain evidence="3">ID150040</strain>
    </source>
</reference>
<dbReference type="SUPFAM" id="SSF51735">
    <property type="entry name" value="NAD(P)-binding Rossmann-fold domains"/>
    <property type="match status" value="1"/>
</dbReference>
<dbReference type="EMBL" id="BNJK01000001">
    <property type="protein sequence ID" value="GHO92887.1"/>
    <property type="molecule type" value="Genomic_DNA"/>
</dbReference>
<dbReference type="PANTHER" id="PTHR43669:SF8">
    <property type="entry name" value="SHORT-CHAIN TYPE DEHYDROGENASE_REDUCTASE-RELATED"/>
    <property type="match status" value="1"/>
</dbReference>
<evidence type="ECO:0000256" key="2">
    <source>
        <dbReference type="ARBA" id="ARBA00023002"/>
    </source>
</evidence>
<dbReference type="PRINTS" id="PR00081">
    <property type="entry name" value="GDHRDH"/>
</dbReference>
<evidence type="ECO:0000313" key="4">
    <source>
        <dbReference type="Proteomes" id="UP000597444"/>
    </source>
</evidence>
<keyword evidence="2" id="KW-0560">Oxidoreductase</keyword>
<dbReference type="GO" id="GO:0016491">
    <property type="term" value="F:oxidoreductase activity"/>
    <property type="evidence" value="ECO:0007669"/>
    <property type="project" value="UniProtKB-KW"/>
</dbReference>
<organism evidence="3 4">
    <name type="scientific">Reticulibacter mediterranei</name>
    <dbReference type="NCBI Taxonomy" id="2778369"/>
    <lineage>
        <taxon>Bacteria</taxon>
        <taxon>Bacillati</taxon>
        <taxon>Chloroflexota</taxon>
        <taxon>Ktedonobacteria</taxon>
        <taxon>Ktedonobacterales</taxon>
        <taxon>Reticulibacteraceae</taxon>
        <taxon>Reticulibacter</taxon>
    </lineage>
</organism>
<sequence length="263" mass="27469">MLLEKKNAVIYGAGGGVGSALAQAFAREGANVFLAGRTLSKLDAVAQAVSDVGGVAQTAQIDVLDEQAVEVFTDTVVKSAGRIDVCVNVANFADPGGLGKPLTDLSLESFANPVINYTRAYFLTTRAAARRMVAKRSGVILTLTAPLARVPIPAFGGLAPSWAVLEAISRSFAVELGPQGIRVVGIRSDAIPETAVVRNAYSSRASLLGLTREEIQAQTESLTLLRRLPTLTEVTNMAVFLASDQASAMTATFANLSCGSLIE</sequence>
<dbReference type="InterPro" id="IPR036291">
    <property type="entry name" value="NAD(P)-bd_dom_sf"/>
</dbReference>
<name>A0A8J3N0G3_9CHLR</name>
<evidence type="ECO:0000256" key="1">
    <source>
        <dbReference type="ARBA" id="ARBA00006484"/>
    </source>
</evidence>
<protein>
    <submittedName>
        <fullName evidence="3">Short-chain dehydrogenase</fullName>
    </submittedName>
</protein>
<dbReference type="Gene3D" id="3.40.50.720">
    <property type="entry name" value="NAD(P)-binding Rossmann-like Domain"/>
    <property type="match status" value="1"/>
</dbReference>
<gene>
    <name evidence="3" type="ORF">KSF_029350</name>
</gene>
<accession>A0A8J3N0G3</accession>
<dbReference type="Pfam" id="PF13561">
    <property type="entry name" value="adh_short_C2"/>
    <property type="match status" value="1"/>
</dbReference>
<proteinExistence type="inferred from homology"/>
<dbReference type="PANTHER" id="PTHR43669">
    <property type="entry name" value="5-KETO-D-GLUCONATE 5-REDUCTASE"/>
    <property type="match status" value="1"/>
</dbReference>
<comment type="caution">
    <text evidence="3">The sequence shown here is derived from an EMBL/GenBank/DDBJ whole genome shotgun (WGS) entry which is preliminary data.</text>
</comment>
<dbReference type="Proteomes" id="UP000597444">
    <property type="component" value="Unassembled WGS sequence"/>
</dbReference>
<dbReference type="RefSeq" id="WP_220203699.1">
    <property type="nucleotide sequence ID" value="NZ_BNJK01000001.1"/>
</dbReference>
<comment type="similarity">
    <text evidence="1">Belongs to the short-chain dehydrogenases/reductases (SDR) family.</text>
</comment>
<dbReference type="CDD" id="cd05233">
    <property type="entry name" value="SDR_c"/>
    <property type="match status" value="1"/>
</dbReference>
<evidence type="ECO:0000313" key="3">
    <source>
        <dbReference type="EMBL" id="GHO92887.1"/>
    </source>
</evidence>